<dbReference type="PROSITE" id="PS50297">
    <property type="entry name" value="ANK_REP_REGION"/>
    <property type="match status" value="3"/>
</dbReference>
<evidence type="ECO:0000256" key="3">
    <source>
        <dbReference type="PROSITE-ProRule" id="PRU00023"/>
    </source>
</evidence>
<dbReference type="SUPFAM" id="SSF48403">
    <property type="entry name" value="Ankyrin repeat"/>
    <property type="match status" value="1"/>
</dbReference>
<keyword evidence="1" id="KW-0677">Repeat</keyword>
<accession>A0A2G9I1X0</accession>
<evidence type="ECO:0000256" key="1">
    <source>
        <dbReference type="ARBA" id="ARBA00022737"/>
    </source>
</evidence>
<dbReference type="PANTHER" id="PTHR24198">
    <property type="entry name" value="ANKYRIN REPEAT AND PROTEIN KINASE DOMAIN-CONTAINING PROTEIN"/>
    <property type="match status" value="1"/>
</dbReference>
<feature type="repeat" description="ANK" evidence="3">
    <location>
        <begin position="265"/>
        <end position="297"/>
    </location>
</feature>
<dbReference type="AlphaFoldDB" id="A0A2G9I1X0"/>
<dbReference type="GO" id="GO:0000502">
    <property type="term" value="C:proteasome complex"/>
    <property type="evidence" value="ECO:0007669"/>
    <property type="project" value="UniProtKB-KW"/>
</dbReference>
<organism evidence="5 6">
    <name type="scientific">Handroanthus impetiginosus</name>
    <dbReference type="NCBI Taxonomy" id="429701"/>
    <lineage>
        <taxon>Eukaryota</taxon>
        <taxon>Viridiplantae</taxon>
        <taxon>Streptophyta</taxon>
        <taxon>Embryophyta</taxon>
        <taxon>Tracheophyta</taxon>
        <taxon>Spermatophyta</taxon>
        <taxon>Magnoliopsida</taxon>
        <taxon>eudicotyledons</taxon>
        <taxon>Gunneridae</taxon>
        <taxon>Pentapetalae</taxon>
        <taxon>asterids</taxon>
        <taxon>lamiids</taxon>
        <taxon>Lamiales</taxon>
        <taxon>Bignoniaceae</taxon>
        <taxon>Crescentiina</taxon>
        <taxon>Tabebuia alliance</taxon>
        <taxon>Handroanthus</taxon>
    </lineage>
</organism>
<dbReference type="OrthoDB" id="909278at2759"/>
<sequence length="465" mass="51744">MEDFERERTPTSCPPSRIQDDQGTQNGSQSNNNHVIEIYKKDDLFLEARNGSRDAFRKVLDRVSAAEQTSFSDILRRLSPAGNTFLHVAAKHGNEDIVTYIAGNDPSLALYKNSNGETALHLAAKGGYESTAKALVKTHESMHLLSSNEADDNNILREKNEKGNTALHEALINGQESIAEYLIQEDPEVSYYQNEGGESALYLAAKAGFVECVASILRSTTDQERINEQFKNKSPIQAAIMEKNKDVLEAMFSVNPSLILLKDGEGRTPLHCAASLGYLDNVQYLLDKYAPSATQRDKSGSLPIHMASINGHVAIISALLKDCPFPEELLDGDGCNILHLAAKNGRHNAVKYILNNPDLTELINMKDKYGNGPLHLATMHYYPRVVNLLTWDKRVDVKSVDNKGMTALDVAEYNMADNLDACRRLTWVALKAAGVPRSLSRKTLWYRFRNCNNVKRQGIPYICFL</sequence>
<proteinExistence type="predicted"/>
<feature type="repeat" description="ANK" evidence="3">
    <location>
        <begin position="115"/>
        <end position="147"/>
    </location>
</feature>
<evidence type="ECO:0000256" key="4">
    <source>
        <dbReference type="SAM" id="MobiDB-lite"/>
    </source>
</evidence>
<evidence type="ECO:0000256" key="2">
    <source>
        <dbReference type="ARBA" id="ARBA00023043"/>
    </source>
</evidence>
<keyword evidence="2 3" id="KW-0040">ANK repeat</keyword>
<dbReference type="STRING" id="429701.A0A2G9I1X0"/>
<keyword evidence="5" id="KW-0647">Proteasome</keyword>
<gene>
    <name evidence="5" type="ORF">CDL12_03667</name>
</gene>
<feature type="repeat" description="ANK" evidence="3">
    <location>
        <begin position="162"/>
        <end position="194"/>
    </location>
</feature>
<name>A0A2G9I1X0_9LAMI</name>
<dbReference type="PROSITE" id="PS50088">
    <property type="entry name" value="ANK_REPEAT"/>
    <property type="match status" value="3"/>
</dbReference>
<dbReference type="Pfam" id="PF12796">
    <property type="entry name" value="Ank_2"/>
    <property type="match status" value="4"/>
</dbReference>
<feature type="compositionally biased region" description="Low complexity" evidence="4">
    <location>
        <begin position="22"/>
        <end position="33"/>
    </location>
</feature>
<dbReference type="InterPro" id="IPR002110">
    <property type="entry name" value="Ankyrin_rpt"/>
</dbReference>
<feature type="region of interest" description="Disordered" evidence="4">
    <location>
        <begin position="1"/>
        <end position="33"/>
    </location>
</feature>
<dbReference type="PANTHER" id="PTHR24198:SF165">
    <property type="entry name" value="ANKYRIN REPEAT-CONTAINING PROTEIN-RELATED"/>
    <property type="match status" value="1"/>
</dbReference>
<dbReference type="EMBL" id="NKXS01000545">
    <property type="protein sequence ID" value="PIN23610.1"/>
    <property type="molecule type" value="Genomic_DNA"/>
</dbReference>
<dbReference type="InterPro" id="IPR036770">
    <property type="entry name" value="Ankyrin_rpt-contain_sf"/>
</dbReference>
<keyword evidence="6" id="KW-1185">Reference proteome</keyword>
<evidence type="ECO:0000313" key="5">
    <source>
        <dbReference type="EMBL" id="PIN23610.1"/>
    </source>
</evidence>
<evidence type="ECO:0000313" key="6">
    <source>
        <dbReference type="Proteomes" id="UP000231279"/>
    </source>
</evidence>
<reference evidence="6" key="1">
    <citation type="journal article" date="2018" name="Gigascience">
        <title>Genome assembly of the Pink Ipe (Handroanthus impetiginosus, Bignoniaceae), a highly valued, ecologically keystone Neotropical timber forest tree.</title>
        <authorList>
            <person name="Silva-Junior O.B."/>
            <person name="Grattapaglia D."/>
            <person name="Novaes E."/>
            <person name="Collevatti R.G."/>
        </authorList>
    </citation>
    <scope>NUCLEOTIDE SEQUENCE [LARGE SCALE GENOMIC DNA]</scope>
    <source>
        <strain evidence="6">cv. UFG-1</strain>
    </source>
</reference>
<protein>
    <submittedName>
        <fullName evidence="5">26S proteasome regulatory complex, subunit PSMD10</fullName>
    </submittedName>
</protein>
<dbReference type="Gene3D" id="1.25.40.20">
    <property type="entry name" value="Ankyrin repeat-containing domain"/>
    <property type="match status" value="3"/>
</dbReference>
<comment type="caution">
    <text evidence="5">The sequence shown here is derived from an EMBL/GenBank/DDBJ whole genome shotgun (WGS) entry which is preliminary data.</text>
</comment>
<dbReference type="Proteomes" id="UP000231279">
    <property type="component" value="Unassembled WGS sequence"/>
</dbReference>
<dbReference type="SMART" id="SM00248">
    <property type="entry name" value="ANK"/>
    <property type="match status" value="9"/>
</dbReference>